<name>A0AAN6SZV0_9PEZI</name>
<evidence type="ECO:0000313" key="4">
    <source>
        <dbReference type="Proteomes" id="UP001305647"/>
    </source>
</evidence>
<reference evidence="3" key="2">
    <citation type="submission" date="2023-05" db="EMBL/GenBank/DDBJ databases">
        <authorList>
            <consortium name="Lawrence Berkeley National Laboratory"/>
            <person name="Steindorff A."/>
            <person name="Hensen N."/>
            <person name="Bonometti L."/>
            <person name="Westerberg I."/>
            <person name="Brannstrom I.O."/>
            <person name="Guillou S."/>
            <person name="Cros-Aarteil S."/>
            <person name="Calhoun S."/>
            <person name="Haridas S."/>
            <person name="Kuo A."/>
            <person name="Mondo S."/>
            <person name="Pangilinan J."/>
            <person name="Riley R."/>
            <person name="Labutti K."/>
            <person name="Andreopoulos B."/>
            <person name="Lipzen A."/>
            <person name="Chen C."/>
            <person name="Yanf M."/>
            <person name="Daum C."/>
            <person name="Ng V."/>
            <person name="Clum A."/>
            <person name="Ohm R."/>
            <person name="Martin F."/>
            <person name="Silar P."/>
            <person name="Natvig D."/>
            <person name="Lalanne C."/>
            <person name="Gautier V."/>
            <person name="Ament-Velasquez S.L."/>
            <person name="Kruys A."/>
            <person name="Hutchinson M.I."/>
            <person name="Powell A.J."/>
            <person name="Barry K."/>
            <person name="Miller A.N."/>
            <person name="Grigoriev I.V."/>
            <person name="Debuchy R."/>
            <person name="Gladieux P."/>
            <person name="Thoren M.H."/>
            <person name="Johannesson H."/>
        </authorList>
    </citation>
    <scope>NUCLEOTIDE SEQUENCE</scope>
    <source>
        <strain evidence="3">CBS 757.83</strain>
    </source>
</reference>
<evidence type="ECO:0000256" key="2">
    <source>
        <dbReference type="SAM" id="SignalP"/>
    </source>
</evidence>
<protein>
    <recommendedName>
        <fullName evidence="5">Secreted protein</fullName>
    </recommendedName>
</protein>
<comment type="caution">
    <text evidence="3">The sequence shown here is derived from an EMBL/GenBank/DDBJ whole genome shotgun (WGS) entry which is preliminary data.</text>
</comment>
<dbReference type="EMBL" id="MU863654">
    <property type="protein sequence ID" value="KAK4098922.1"/>
    <property type="molecule type" value="Genomic_DNA"/>
</dbReference>
<sequence>MVPLVLVLLYFCSALTPDPVGLLRSSSSPSASSLCIVERDERDSDPGTSIHLHVQPSSADPKHYPLAPSTQNWEYLG</sequence>
<feature type="chain" id="PRO_5042922058" description="Secreted protein" evidence="2">
    <location>
        <begin position="18"/>
        <end position="77"/>
    </location>
</feature>
<reference evidence="3" key="1">
    <citation type="journal article" date="2023" name="Mol. Phylogenet. Evol.">
        <title>Genome-scale phylogeny and comparative genomics of the fungal order Sordariales.</title>
        <authorList>
            <person name="Hensen N."/>
            <person name="Bonometti L."/>
            <person name="Westerberg I."/>
            <person name="Brannstrom I.O."/>
            <person name="Guillou S."/>
            <person name="Cros-Aarteil S."/>
            <person name="Calhoun S."/>
            <person name="Haridas S."/>
            <person name="Kuo A."/>
            <person name="Mondo S."/>
            <person name="Pangilinan J."/>
            <person name="Riley R."/>
            <person name="LaButti K."/>
            <person name="Andreopoulos B."/>
            <person name="Lipzen A."/>
            <person name="Chen C."/>
            <person name="Yan M."/>
            <person name="Daum C."/>
            <person name="Ng V."/>
            <person name="Clum A."/>
            <person name="Steindorff A."/>
            <person name="Ohm R.A."/>
            <person name="Martin F."/>
            <person name="Silar P."/>
            <person name="Natvig D.O."/>
            <person name="Lalanne C."/>
            <person name="Gautier V."/>
            <person name="Ament-Velasquez S.L."/>
            <person name="Kruys A."/>
            <person name="Hutchinson M.I."/>
            <person name="Powell A.J."/>
            <person name="Barry K."/>
            <person name="Miller A.N."/>
            <person name="Grigoriev I.V."/>
            <person name="Debuchy R."/>
            <person name="Gladieux P."/>
            <person name="Hiltunen Thoren M."/>
            <person name="Johannesson H."/>
        </authorList>
    </citation>
    <scope>NUCLEOTIDE SEQUENCE</scope>
    <source>
        <strain evidence="3">CBS 757.83</strain>
    </source>
</reference>
<evidence type="ECO:0000313" key="3">
    <source>
        <dbReference type="EMBL" id="KAK4098922.1"/>
    </source>
</evidence>
<keyword evidence="4" id="KW-1185">Reference proteome</keyword>
<feature type="region of interest" description="Disordered" evidence="1">
    <location>
        <begin position="24"/>
        <end position="77"/>
    </location>
</feature>
<feature type="compositionally biased region" description="Polar residues" evidence="1">
    <location>
        <begin position="68"/>
        <end position="77"/>
    </location>
</feature>
<gene>
    <name evidence="3" type="ORF">N658DRAFT_206838</name>
</gene>
<dbReference type="AlphaFoldDB" id="A0AAN6SZV0"/>
<keyword evidence="2" id="KW-0732">Signal</keyword>
<proteinExistence type="predicted"/>
<accession>A0AAN6SZV0</accession>
<evidence type="ECO:0008006" key="5">
    <source>
        <dbReference type="Google" id="ProtNLM"/>
    </source>
</evidence>
<organism evidence="3 4">
    <name type="scientific">Parathielavia hyrcaniae</name>
    <dbReference type="NCBI Taxonomy" id="113614"/>
    <lineage>
        <taxon>Eukaryota</taxon>
        <taxon>Fungi</taxon>
        <taxon>Dikarya</taxon>
        <taxon>Ascomycota</taxon>
        <taxon>Pezizomycotina</taxon>
        <taxon>Sordariomycetes</taxon>
        <taxon>Sordariomycetidae</taxon>
        <taxon>Sordariales</taxon>
        <taxon>Chaetomiaceae</taxon>
        <taxon>Parathielavia</taxon>
    </lineage>
</organism>
<evidence type="ECO:0000256" key="1">
    <source>
        <dbReference type="SAM" id="MobiDB-lite"/>
    </source>
</evidence>
<dbReference type="Proteomes" id="UP001305647">
    <property type="component" value="Unassembled WGS sequence"/>
</dbReference>
<feature type="signal peptide" evidence="2">
    <location>
        <begin position="1"/>
        <end position="17"/>
    </location>
</feature>